<feature type="transmembrane region" description="Helical" evidence="7">
    <location>
        <begin position="38"/>
        <end position="61"/>
    </location>
</feature>
<keyword evidence="4 7" id="KW-1133">Transmembrane helix</keyword>
<evidence type="ECO:0000256" key="7">
    <source>
        <dbReference type="HAMAP-Rule" id="MF_00631"/>
    </source>
</evidence>
<dbReference type="GO" id="GO:0005886">
    <property type="term" value="C:plasma membrane"/>
    <property type="evidence" value="ECO:0007669"/>
    <property type="project" value="UniProtKB-SubCell"/>
</dbReference>
<dbReference type="HAMAP" id="MF_00631">
    <property type="entry name" value="CrgA"/>
    <property type="match status" value="1"/>
</dbReference>
<feature type="region of interest" description="Disordered" evidence="8">
    <location>
        <begin position="1"/>
        <end position="31"/>
    </location>
</feature>
<sequence>MELKQQRKRERQARRRAERAAKAEERERRATDYQPTPLWYKIVMIGLMIVGLLWIITFYLFQGVVPIPGIGQWNLFIGLGFMLAGLIMTTRWR</sequence>
<comment type="subcellular location">
    <subcellularLocation>
        <location evidence="7">Cell membrane</location>
        <topology evidence="7">Multi-pass membrane protein</topology>
    </subcellularLocation>
</comment>
<proteinExistence type="inferred from homology"/>
<keyword evidence="2 7" id="KW-0132">Cell division</keyword>
<feature type="transmembrane region" description="Helical" evidence="7">
    <location>
        <begin position="73"/>
        <end position="92"/>
    </location>
</feature>
<comment type="similarity">
    <text evidence="7">Belongs to the CrgA family.</text>
</comment>
<reference evidence="9 10" key="1">
    <citation type="submission" date="2018-10" db="EMBL/GenBank/DDBJ databases">
        <title>Kocuria tytonicola, new bacteria from the preen glands of American barn owls (Tyto furcata).</title>
        <authorList>
            <person name="Braun M.S."/>
            <person name="Wang E."/>
            <person name="Zimmermann S."/>
            <person name="Boutin S."/>
            <person name="Wagner H."/>
            <person name="Wink M."/>
        </authorList>
    </citation>
    <scope>NUCLEOTIDE SEQUENCE [LARGE SCALE GENOMIC DNA]</scope>
    <source>
        <strain evidence="9 10">473</strain>
    </source>
</reference>
<feature type="compositionally biased region" description="Basic and acidic residues" evidence="8">
    <location>
        <begin position="18"/>
        <end position="31"/>
    </location>
</feature>
<evidence type="ECO:0000256" key="6">
    <source>
        <dbReference type="ARBA" id="ARBA00023306"/>
    </source>
</evidence>
<accession>A0A3L9L0T1</accession>
<comment type="function">
    <text evidence="7">Involved in cell division.</text>
</comment>
<evidence type="ECO:0000313" key="10">
    <source>
        <dbReference type="Proteomes" id="UP000277871"/>
    </source>
</evidence>
<keyword evidence="10" id="KW-1185">Reference proteome</keyword>
<evidence type="ECO:0000256" key="3">
    <source>
        <dbReference type="ARBA" id="ARBA00022692"/>
    </source>
</evidence>
<evidence type="ECO:0000256" key="1">
    <source>
        <dbReference type="ARBA" id="ARBA00022475"/>
    </source>
</evidence>
<evidence type="ECO:0000256" key="2">
    <source>
        <dbReference type="ARBA" id="ARBA00022618"/>
    </source>
</evidence>
<dbReference type="InterPro" id="IPR009619">
    <property type="entry name" value="CrgA"/>
</dbReference>
<dbReference type="Pfam" id="PF06781">
    <property type="entry name" value="CrgA"/>
    <property type="match status" value="1"/>
</dbReference>
<dbReference type="Proteomes" id="UP000277871">
    <property type="component" value="Unassembled WGS sequence"/>
</dbReference>
<keyword evidence="5 7" id="KW-0472">Membrane</keyword>
<evidence type="ECO:0000256" key="5">
    <source>
        <dbReference type="ARBA" id="ARBA00023136"/>
    </source>
</evidence>
<name>A0A3L9L0T1_9MICC</name>
<feature type="compositionally biased region" description="Basic residues" evidence="8">
    <location>
        <begin position="1"/>
        <end position="17"/>
    </location>
</feature>
<keyword evidence="3 7" id="KW-0812">Transmembrane</keyword>
<evidence type="ECO:0000256" key="8">
    <source>
        <dbReference type="SAM" id="MobiDB-lite"/>
    </source>
</evidence>
<dbReference type="GO" id="GO:0051301">
    <property type="term" value="P:cell division"/>
    <property type="evidence" value="ECO:0007669"/>
    <property type="project" value="UniProtKB-UniRule"/>
</dbReference>
<dbReference type="AlphaFoldDB" id="A0A3L9L0T1"/>
<comment type="caution">
    <text evidence="9">The sequence shown here is derived from an EMBL/GenBank/DDBJ whole genome shotgun (WGS) entry which is preliminary data.</text>
</comment>
<organism evidence="9 10">
    <name type="scientific">Kocuria tytonicola</name>
    <dbReference type="NCBI Taxonomy" id="2055946"/>
    <lineage>
        <taxon>Bacteria</taxon>
        <taxon>Bacillati</taxon>
        <taxon>Actinomycetota</taxon>
        <taxon>Actinomycetes</taxon>
        <taxon>Micrococcales</taxon>
        <taxon>Micrococcaceae</taxon>
        <taxon>Kocuria</taxon>
    </lineage>
</organism>
<evidence type="ECO:0000256" key="4">
    <source>
        <dbReference type="ARBA" id="ARBA00022989"/>
    </source>
</evidence>
<gene>
    <name evidence="7" type="primary">crgA</name>
    <name evidence="9" type="ORF">EAE32_09975</name>
</gene>
<keyword evidence="1 7" id="KW-1003">Cell membrane</keyword>
<evidence type="ECO:0000313" key="9">
    <source>
        <dbReference type="EMBL" id="RLY91748.1"/>
    </source>
</evidence>
<dbReference type="EMBL" id="RDEX01000003">
    <property type="protein sequence ID" value="RLY91748.1"/>
    <property type="molecule type" value="Genomic_DNA"/>
</dbReference>
<protein>
    <recommendedName>
        <fullName evidence="7">Cell division protein CrgA</fullName>
    </recommendedName>
</protein>
<keyword evidence="6 7" id="KW-0131">Cell cycle</keyword>